<dbReference type="SUPFAM" id="SSF53474">
    <property type="entry name" value="alpha/beta-Hydrolases"/>
    <property type="match status" value="1"/>
</dbReference>
<keyword evidence="4" id="KW-0328">Glycosyltransferase</keyword>
<dbReference type="InterPro" id="IPR027005">
    <property type="entry name" value="PMT-like"/>
</dbReference>
<name>A0A261XWQ3_9FUNG</name>
<feature type="transmembrane region" description="Helical" evidence="13">
    <location>
        <begin position="1760"/>
        <end position="1778"/>
    </location>
</feature>
<dbReference type="GO" id="GO:0016788">
    <property type="term" value="F:hydrolase activity, acting on ester bonds"/>
    <property type="evidence" value="ECO:0007669"/>
    <property type="project" value="InterPro"/>
</dbReference>
<comment type="similarity">
    <text evidence="13">Belongs to the GPI inositol-deacylase family.</text>
</comment>
<evidence type="ECO:0000256" key="11">
    <source>
        <dbReference type="ARBA" id="ARBA00045085"/>
    </source>
</evidence>
<feature type="transmembrane region" description="Helical" evidence="13">
    <location>
        <begin position="621"/>
        <end position="640"/>
    </location>
</feature>
<evidence type="ECO:0000256" key="3">
    <source>
        <dbReference type="ARBA" id="ARBA00007222"/>
    </source>
</evidence>
<comment type="catalytic activity">
    <reaction evidence="12">
        <text>a di-trans,poly-cis-dolichyl beta-D-mannosyl phosphate + L-seryl-[protein] = 3-O-(alpha-D-mannosyl)-L-seryl-[protein] + a di-trans,poly-cis-dolichyl phosphate + H(+)</text>
        <dbReference type="Rhea" id="RHEA:17377"/>
        <dbReference type="Rhea" id="RHEA-COMP:9863"/>
        <dbReference type="Rhea" id="RHEA-COMP:13546"/>
        <dbReference type="Rhea" id="RHEA-COMP:19498"/>
        <dbReference type="Rhea" id="RHEA-COMP:19501"/>
        <dbReference type="ChEBI" id="CHEBI:15378"/>
        <dbReference type="ChEBI" id="CHEBI:29999"/>
        <dbReference type="ChEBI" id="CHEBI:57683"/>
        <dbReference type="ChEBI" id="CHEBI:58211"/>
        <dbReference type="ChEBI" id="CHEBI:137321"/>
        <dbReference type="EC" id="2.4.1.109"/>
    </reaction>
</comment>
<dbReference type="Gene3D" id="2.80.10.50">
    <property type="match status" value="1"/>
</dbReference>
<dbReference type="PANTHER" id="PTHR10050">
    <property type="entry name" value="DOLICHYL-PHOSPHATE-MANNOSE--PROTEIN MANNOSYLTRANSFERASE"/>
    <property type="match status" value="1"/>
</dbReference>
<dbReference type="GO" id="GO:0015031">
    <property type="term" value="P:protein transport"/>
    <property type="evidence" value="ECO:0007669"/>
    <property type="project" value="UniProtKB-KW"/>
</dbReference>
<gene>
    <name evidence="15" type="ORF">BZG36_04273</name>
</gene>
<reference evidence="15 16" key="1">
    <citation type="journal article" date="2017" name="Mycologia">
        <title>Bifiguratus adelaidae, gen. et sp. nov., a new member of Mucoromycotina in endophytic and soil-dwelling habitats.</title>
        <authorList>
            <person name="Torres-Cruz T.J."/>
            <person name="Billingsley Tobias T.L."/>
            <person name="Almatruk M."/>
            <person name="Hesse C."/>
            <person name="Kuske C.R."/>
            <person name="Desiro A."/>
            <person name="Benucci G.M."/>
            <person name="Bonito G."/>
            <person name="Stajich J.E."/>
            <person name="Dunlap C."/>
            <person name="Arnold A.E."/>
            <person name="Porras-Alfaro A."/>
        </authorList>
    </citation>
    <scope>NUCLEOTIDE SEQUENCE [LARGE SCALE GENOMIC DNA]</scope>
    <source>
        <strain evidence="15 16">AZ0501</strain>
    </source>
</reference>
<feature type="transmembrane region" description="Helical" evidence="13">
    <location>
        <begin position="162"/>
        <end position="182"/>
    </location>
</feature>
<dbReference type="GO" id="GO:0005789">
    <property type="term" value="C:endoplasmic reticulum membrane"/>
    <property type="evidence" value="ECO:0007669"/>
    <property type="project" value="UniProtKB-SubCell"/>
</dbReference>
<dbReference type="InterPro" id="IPR036300">
    <property type="entry name" value="MIR_dom_sf"/>
</dbReference>
<evidence type="ECO:0000256" key="5">
    <source>
        <dbReference type="ARBA" id="ARBA00022679"/>
    </source>
</evidence>
<evidence type="ECO:0000256" key="13">
    <source>
        <dbReference type="RuleBase" id="RU365011"/>
    </source>
</evidence>
<feature type="domain" description="MIR" evidence="14">
    <location>
        <begin position="381"/>
        <end position="437"/>
    </location>
</feature>
<dbReference type="Pfam" id="PF02366">
    <property type="entry name" value="PMT"/>
    <property type="match status" value="1"/>
</dbReference>
<sequence>MRHRTAQAVDADSAMDAVDFDMKWVVAPPMNAKEDKGIPLERYGFVGGPYNGSKVILLLVTALSFWTRYRLIDRAAYVVWDEAHFGKFASHYLKREFYFDVHPPLGKILVAFSGLLAGYDGSFSFDSGEDYPAGLNFGFMRLFSATFGALIVPLAYESACQMGYSGHAALLSSIMILLDLALLTISRFILLDSMLLFFTCISLYCMLRFNNLKTKPFSMEWKAWLLLTGVSLGCVLSVKWVGLFAVALVGLQTIEDLWVMFGDLSIPKITYAKHWVARIIGLIIVPFAVYMFSFYLHFAILSSSGPGDSQMSSLFQAHLKGNTLYQNPVGYGGGLLHSHVQKYPGGSNQQQVTCYHHKDANNYWQFRPTRVSYIDDYDRNLYFITDGAILRLTHNQTGTNLHSHDVKAPITTSENEVSCYGNDTLGDANDYWQIEVVDDVSHQDHTIVRALTTRLRLLHTVQNCYLAARSVSLPQWGFKQIEVTCEKESKPNDAHQWWNIEEHINDRLPAASPQHFKQSFLRDFWHLNVAMWTSNNALVPDADKFDALASSPTDWPFLRLGLRMCAWDDNAVKYFLLGNPIVWWSAALGIVAFGILLLTYLIRRKRHLSSLPPRQWDQFCFVGKTLIAGWALHYLPFGIMGRVTYLHHYFPAVYFAALLVPFLLDHATQHTSIWVKNIVFGLAGRSGSLDQGREGNPCFSVGVELALEALSDSPSEVSVLALFVLFTLFSEDVEDDFERRSGCWMDVYGQPQRKAAKKAALETERSLGKYVAHPEASEGSISESLAVPNMGRRDGRLKVAHEGAQLDRCPIYNLVIPFHNIDHLLVVSVLVMILVRGAFMLLRNAGDDKDDCRTVVGIVCGLLPVGVLMPVPGSGGAGRSRFVFICITCIIAFYGMIDSYLFHQRDAKGCNQTYMRPSFIRLDDFDSEKTRFAGKYALHLYREKTYETTDYPVGVPVLFIPGHAGSYKQTRSFAAEASYYYHDVLLNDPRFAELHVRELDFFTVDFNEEFSALHGQSLLEQAEYLNDAIAYILSLYRSQSFRVSDPSSVIIIGHSMGGIVARAMFTMKNYQPGTITTIITMSTPHILPPAAFDGKISRIYATIDDFWKRGFRSPHGDLLDVTMISIAGGNLDSIVSSDSADVRSIIPSTHGFTVYTTSIPHVWVGNDHPSILWCNQLVKVVVRSLLDIVDVRRKSQVMDVEARMRIFRRSFLNQLDVVNLTRRIDAAPVILHLNDITHHFFPQGRTMIYSLMSTHLVQLQIMPIPVVSNDVEFHLVTDQDSSRRGRLDFLLCSRHSDDAIACKSASEFVDVVPSSASERYPFSGKYFSFLRLSVGEMKGRDYMVIVDKGGNQQGFVVAEFSAHERSNFALDQSALSVHRHGLSFSTASSAPIFLNIRIPHLSNQLFAYRLQVQRPGCQLRDSLFTTLVRQSVPHIHESKFFVGDREIEISFHGEPGFFSVLPPHPTNVKKQNDGLVLQFWSDPKCTAPLQFKLSLDLYGSFGRIVTRYATVIACFPLVIVLLTMGHQIGQFYDTGVYPEFSDSLVRICQKSLPLFCVFVSVCSIYQSWVYAPRYTAYSHEHSGSQQLALGSSRYSWSNALLGNGDWMMWWLSLLFIYLSLGVVILIWAVLSLLIHTAAIIVRFTGRAVRQGESTEREDVRKFTRRVITTLILFILVATAIPYQFAFIVAFLVHTITCTCMRCRALYSKTVSDVRRHQSRFNYMQSIHMLLFFLLPFTVPVLMVWIRNLSVHWFAPFSSDHNILAIGPFMMFVELLTVGKTLPRESGIMRHATVALMYLASAYGILFGKYVCG</sequence>
<dbReference type="InterPro" id="IPR003342">
    <property type="entry name" value="ArnT-like_N"/>
</dbReference>
<keyword evidence="13" id="KW-0378">Hydrolase</keyword>
<proteinExistence type="inferred from homology"/>
<keyword evidence="10 13" id="KW-0472">Membrane</keyword>
<feature type="transmembrane region" description="Helical" evidence="13">
    <location>
        <begin position="1505"/>
        <end position="1524"/>
    </location>
</feature>
<feature type="domain" description="MIR" evidence="14">
    <location>
        <begin position="445"/>
        <end position="503"/>
    </location>
</feature>
<dbReference type="Gene3D" id="3.40.50.1820">
    <property type="entry name" value="alpha/beta hydrolase"/>
    <property type="match status" value="1"/>
</dbReference>
<dbReference type="InterPro" id="IPR012908">
    <property type="entry name" value="PGAP1-ab_dom-like"/>
</dbReference>
<feature type="transmembrane region" description="Helical" evidence="13">
    <location>
        <begin position="883"/>
        <end position="902"/>
    </location>
</feature>
<dbReference type="Pfam" id="PF25141">
    <property type="entry name" value="PGAP1_2nd"/>
    <property type="match status" value="1"/>
</dbReference>
<dbReference type="UniPathway" id="UPA00378"/>
<evidence type="ECO:0000313" key="15">
    <source>
        <dbReference type="EMBL" id="OZJ02805.1"/>
    </source>
</evidence>
<dbReference type="Pfam" id="PF16192">
    <property type="entry name" value="PMT_4TMC"/>
    <property type="match status" value="1"/>
</dbReference>
<dbReference type="GO" id="GO:0004169">
    <property type="term" value="F:dolichyl-phosphate-mannose-protein mannosyltransferase activity"/>
    <property type="evidence" value="ECO:0007669"/>
    <property type="project" value="UniProtKB-EC"/>
</dbReference>
<accession>A0A261XWQ3</accession>
<comment type="catalytic activity">
    <reaction evidence="11">
        <text>a di-trans,poly-cis-dolichyl beta-D-mannosyl phosphate + L-threonyl-[protein] = 3-O-(alpha-D-mannosyl)-L-threonyl-[protein] + a di-trans,poly-cis-dolichyl phosphate + H(+)</text>
        <dbReference type="Rhea" id="RHEA:53396"/>
        <dbReference type="Rhea" id="RHEA-COMP:11060"/>
        <dbReference type="Rhea" id="RHEA-COMP:13547"/>
        <dbReference type="Rhea" id="RHEA-COMP:19498"/>
        <dbReference type="Rhea" id="RHEA-COMP:19501"/>
        <dbReference type="ChEBI" id="CHEBI:15378"/>
        <dbReference type="ChEBI" id="CHEBI:30013"/>
        <dbReference type="ChEBI" id="CHEBI:57683"/>
        <dbReference type="ChEBI" id="CHEBI:58211"/>
        <dbReference type="ChEBI" id="CHEBI:137323"/>
        <dbReference type="EC" id="2.4.1.109"/>
    </reaction>
</comment>
<keyword evidence="13" id="KW-0813">Transport</keyword>
<comment type="subcellular location">
    <subcellularLocation>
        <location evidence="1">Endoplasmic reticulum membrane</location>
        <topology evidence="1">Multi-pass membrane protein</topology>
    </subcellularLocation>
</comment>
<evidence type="ECO:0000259" key="14">
    <source>
        <dbReference type="PROSITE" id="PS50919"/>
    </source>
</evidence>
<evidence type="ECO:0000313" key="16">
    <source>
        <dbReference type="Proteomes" id="UP000242875"/>
    </source>
</evidence>
<evidence type="ECO:0000256" key="7">
    <source>
        <dbReference type="ARBA" id="ARBA00022737"/>
    </source>
</evidence>
<dbReference type="PANTHER" id="PTHR10050:SF46">
    <property type="entry name" value="PROTEIN O-MANNOSYL-TRANSFERASE 2"/>
    <property type="match status" value="1"/>
</dbReference>
<dbReference type="Pfam" id="PF25140">
    <property type="entry name" value="PGAP1_TMD"/>
    <property type="match status" value="1"/>
</dbReference>
<evidence type="ECO:0000256" key="6">
    <source>
        <dbReference type="ARBA" id="ARBA00022692"/>
    </source>
</evidence>
<dbReference type="InterPro" id="IPR056824">
    <property type="entry name" value="PGAP1_TMD"/>
</dbReference>
<keyword evidence="7" id="KW-0677">Repeat</keyword>
<feature type="transmembrane region" description="Helical" evidence="13">
    <location>
        <begin position="646"/>
        <end position="664"/>
    </location>
</feature>
<evidence type="ECO:0000256" key="2">
    <source>
        <dbReference type="ARBA" id="ARBA00004922"/>
    </source>
</evidence>
<feature type="transmembrane region" description="Helical" evidence="13">
    <location>
        <begin position="139"/>
        <end position="156"/>
    </location>
</feature>
<comment type="similarity">
    <text evidence="3">Belongs to the glycosyltransferase 39 family.</text>
</comment>
<feature type="transmembrane region" description="Helical" evidence="13">
    <location>
        <begin position="581"/>
        <end position="601"/>
    </location>
</feature>
<organism evidence="15 16">
    <name type="scientific">Bifiguratus adelaidae</name>
    <dbReference type="NCBI Taxonomy" id="1938954"/>
    <lineage>
        <taxon>Eukaryota</taxon>
        <taxon>Fungi</taxon>
        <taxon>Fungi incertae sedis</taxon>
        <taxon>Mucoromycota</taxon>
        <taxon>Mucoromycotina</taxon>
        <taxon>Endogonomycetes</taxon>
        <taxon>Endogonales</taxon>
        <taxon>Endogonales incertae sedis</taxon>
        <taxon>Bifiguratus</taxon>
    </lineage>
</organism>
<dbReference type="FunFam" id="2.80.10.50:FF:000012">
    <property type="entry name" value="Protein O-mannosyl-transferase 1"/>
    <property type="match status" value="1"/>
</dbReference>
<dbReference type="InterPro" id="IPR029058">
    <property type="entry name" value="AB_hydrolase_fold"/>
</dbReference>
<dbReference type="InterPro" id="IPR032421">
    <property type="entry name" value="PMT_4TMC"/>
</dbReference>
<dbReference type="Pfam" id="PF07819">
    <property type="entry name" value="PGAP1"/>
    <property type="match status" value="1"/>
</dbReference>
<dbReference type="SMART" id="SM00472">
    <property type="entry name" value="MIR"/>
    <property type="match status" value="3"/>
</dbReference>
<feature type="transmembrane region" description="Helical" evidence="13">
    <location>
        <begin position="824"/>
        <end position="842"/>
    </location>
</feature>
<feature type="transmembrane region" description="Helical" evidence="13">
    <location>
        <begin position="1608"/>
        <end position="1641"/>
    </location>
</feature>
<keyword evidence="16" id="KW-1185">Reference proteome</keyword>
<keyword evidence="5" id="KW-0808">Transferase</keyword>
<evidence type="ECO:0000256" key="8">
    <source>
        <dbReference type="ARBA" id="ARBA00022824"/>
    </source>
</evidence>
<dbReference type="Proteomes" id="UP000242875">
    <property type="component" value="Unassembled WGS sequence"/>
</dbReference>
<feature type="transmembrane region" description="Helical" evidence="13">
    <location>
        <begin position="275"/>
        <end position="296"/>
    </location>
</feature>
<evidence type="ECO:0000256" key="12">
    <source>
        <dbReference type="ARBA" id="ARBA00045102"/>
    </source>
</evidence>
<dbReference type="EMBL" id="MVBO01000124">
    <property type="protein sequence ID" value="OZJ02805.1"/>
    <property type="molecule type" value="Genomic_DNA"/>
</dbReference>
<comment type="function">
    <text evidence="13">Involved in inositol deacylation of GPI-anchored proteins which plays important roles in the quality control and ER-associated degradation of GPI-anchored proteins.</text>
</comment>
<keyword evidence="8 13" id="KW-0256">Endoplasmic reticulum</keyword>
<feature type="transmembrane region" description="Helical" evidence="13">
    <location>
        <begin position="854"/>
        <end position="871"/>
    </location>
</feature>
<dbReference type="EC" id="3.1.-.-" evidence="13"/>
<feature type="transmembrane region" description="Helical" evidence="13">
    <location>
        <begin position="1552"/>
        <end position="1571"/>
    </location>
</feature>
<keyword evidence="13" id="KW-0653">Protein transport</keyword>
<dbReference type="OrthoDB" id="348976at2759"/>
<evidence type="ECO:0000256" key="1">
    <source>
        <dbReference type="ARBA" id="ARBA00004477"/>
    </source>
</evidence>
<feature type="transmembrane region" description="Helical" evidence="13">
    <location>
        <begin position="1790"/>
        <end position="1810"/>
    </location>
</feature>
<comment type="caution">
    <text evidence="15">The sequence shown here is derived from an EMBL/GenBank/DDBJ whole genome shotgun (WGS) entry which is preliminary data.</text>
</comment>
<evidence type="ECO:0000256" key="9">
    <source>
        <dbReference type="ARBA" id="ARBA00022989"/>
    </source>
</evidence>
<dbReference type="SUPFAM" id="SSF82109">
    <property type="entry name" value="MIR domain"/>
    <property type="match status" value="1"/>
</dbReference>
<protein>
    <recommendedName>
        <fullName evidence="13">GPI inositol-deacylase</fullName>
        <ecNumber evidence="13">3.1.-.-</ecNumber>
    </recommendedName>
</protein>
<feature type="transmembrane region" description="Helical" evidence="13">
    <location>
        <begin position="221"/>
        <end position="254"/>
    </location>
</feature>
<comment type="pathway">
    <text evidence="2">Protein modification; protein glycosylation.</text>
</comment>
<dbReference type="CDD" id="cd23284">
    <property type="entry name" value="beta-trefoil_MIR_PMT2-like"/>
    <property type="match status" value="1"/>
</dbReference>
<dbReference type="InterPro" id="IPR016093">
    <property type="entry name" value="MIR_motif"/>
</dbReference>
<dbReference type="Pfam" id="PF02815">
    <property type="entry name" value="MIR"/>
    <property type="match status" value="1"/>
</dbReference>
<evidence type="ECO:0000256" key="4">
    <source>
        <dbReference type="ARBA" id="ARBA00022676"/>
    </source>
</evidence>
<dbReference type="PROSITE" id="PS50919">
    <property type="entry name" value="MIR"/>
    <property type="match status" value="2"/>
</dbReference>
<evidence type="ECO:0000256" key="10">
    <source>
        <dbReference type="ARBA" id="ARBA00023136"/>
    </source>
</evidence>
<keyword evidence="6 13" id="KW-0812">Transmembrane</keyword>
<keyword evidence="9 13" id="KW-1133">Transmembrane helix</keyword>
<feature type="transmembrane region" description="Helical" evidence="13">
    <location>
        <begin position="1726"/>
        <end position="1745"/>
    </location>
</feature>